<proteinExistence type="predicted"/>
<comment type="caution">
    <text evidence="1">The sequence shown here is derived from an EMBL/GenBank/DDBJ whole genome shotgun (WGS) entry which is preliminary data.</text>
</comment>
<dbReference type="AlphaFoldDB" id="A0ABC9ZI76"/>
<accession>A0ABC9ZI76</accession>
<name>A0ABC9ZI76_CORST</name>
<protein>
    <submittedName>
        <fullName evidence="1">Uncharacterized protein</fullName>
    </submittedName>
</protein>
<organism evidence="1 2">
    <name type="scientific">Corynebacterium striatum</name>
    <dbReference type="NCBI Taxonomy" id="43770"/>
    <lineage>
        <taxon>Bacteria</taxon>
        <taxon>Bacillati</taxon>
        <taxon>Actinomycetota</taxon>
        <taxon>Actinomycetes</taxon>
        <taxon>Mycobacteriales</taxon>
        <taxon>Corynebacteriaceae</taxon>
        <taxon>Corynebacterium</taxon>
    </lineage>
</organism>
<evidence type="ECO:0000313" key="2">
    <source>
        <dbReference type="Proteomes" id="UP000315234"/>
    </source>
</evidence>
<reference evidence="1 2" key="1">
    <citation type="submission" date="2019-06" db="EMBL/GenBank/DDBJ databases">
        <title>Draft genome sequence of Corynebacterium striatum NBRC 15291.</title>
        <authorList>
            <person name="Miura T."/>
            <person name="Furukawa M."/>
            <person name="Shimamura M."/>
            <person name="Ohyama Y."/>
            <person name="Yamazoe A."/>
            <person name="Kawasaki H."/>
        </authorList>
    </citation>
    <scope>NUCLEOTIDE SEQUENCE [LARGE SCALE GENOMIC DNA]</scope>
    <source>
        <strain evidence="1 2">NBRC 15291</strain>
    </source>
</reference>
<gene>
    <name evidence="1" type="ORF">Cst04h_00390</name>
</gene>
<sequence>MTGTLDALDCHEWGHPQFHRVPRRVGFEGAGGATDGVGKQCPTWFFHLIGVFYPVLDRHHGSARGRWVYLIFHALIRPP</sequence>
<dbReference type="Proteomes" id="UP000315234">
    <property type="component" value="Unassembled WGS sequence"/>
</dbReference>
<evidence type="ECO:0000313" key="1">
    <source>
        <dbReference type="EMBL" id="GEA41869.1"/>
    </source>
</evidence>
<dbReference type="EMBL" id="BJLD01000001">
    <property type="protein sequence ID" value="GEA41869.1"/>
    <property type="molecule type" value="Genomic_DNA"/>
</dbReference>